<gene>
    <name evidence="2" type="ORF">BOA8489_03889</name>
</gene>
<reference evidence="2 3" key="1">
    <citation type="submission" date="2017-05" db="EMBL/GenBank/DDBJ databases">
        <authorList>
            <person name="Song R."/>
            <person name="Chenine A.L."/>
            <person name="Ruprecht R.M."/>
        </authorList>
    </citation>
    <scope>NUCLEOTIDE SEQUENCE [LARGE SCALE GENOMIC DNA]</scope>
    <source>
        <strain evidence="2 3">CECT 8489</strain>
    </source>
</reference>
<sequence length="266" mass="28460">MNEVFGSPNQKQMQIKGEHLARLLSRDPRYCSHGRGVQIVDHGPQAVDLVESLAQLIGASGCEMVPKELCDEFRSELEARGLRTDVIGHFIGNSDAINKARTALATKPLPADLSVLIIDSNSPGELVRDFAKVSMLHGVLPPIGSVMRGISRPGFGMVAKDRSGRPVATAGAVKSRHPDHPMADMVQWGQLATVPDRQGEGIARALGALAILEATSRLGARRFRTGVTARNTASARLCTSLGVCDSDYVIVAAMDPDNFSDARVTK</sequence>
<evidence type="ECO:0000313" key="3">
    <source>
        <dbReference type="Proteomes" id="UP000201838"/>
    </source>
</evidence>
<dbReference type="Gene3D" id="3.40.630.30">
    <property type="match status" value="1"/>
</dbReference>
<accession>A0A238J6H4</accession>
<dbReference type="SUPFAM" id="SSF55729">
    <property type="entry name" value="Acyl-CoA N-acyltransferases (Nat)"/>
    <property type="match status" value="1"/>
</dbReference>
<dbReference type="Proteomes" id="UP000201838">
    <property type="component" value="Unassembled WGS sequence"/>
</dbReference>
<organism evidence="2 3">
    <name type="scientific">Boseongicola aestuarii</name>
    <dbReference type="NCBI Taxonomy" id="1470561"/>
    <lineage>
        <taxon>Bacteria</taxon>
        <taxon>Pseudomonadati</taxon>
        <taxon>Pseudomonadota</taxon>
        <taxon>Alphaproteobacteria</taxon>
        <taxon>Rhodobacterales</taxon>
        <taxon>Paracoccaceae</taxon>
        <taxon>Boseongicola</taxon>
    </lineage>
</organism>
<proteinExistence type="predicted"/>
<name>A0A238J6H4_9RHOB</name>
<dbReference type="AlphaFoldDB" id="A0A238J6H4"/>
<dbReference type="GO" id="GO:0016747">
    <property type="term" value="F:acyltransferase activity, transferring groups other than amino-acyl groups"/>
    <property type="evidence" value="ECO:0007669"/>
    <property type="project" value="InterPro"/>
</dbReference>
<dbReference type="InterPro" id="IPR016181">
    <property type="entry name" value="Acyl_CoA_acyltransferase"/>
</dbReference>
<dbReference type="Pfam" id="PF00583">
    <property type="entry name" value="Acetyltransf_1"/>
    <property type="match status" value="1"/>
</dbReference>
<keyword evidence="3" id="KW-1185">Reference proteome</keyword>
<protein>
    <recommendedName>
        <fullName evidence="1">N-acetyltransferase domain-containing protein</fullName>
    </recommendedName>
</protein>
<feature type="domain" description="N-acetyltransferase" evidence="1">
    <location>
        <begin position="155"/>
        <end position="242"/>
    </location>
</feature>
<dbReference type="RefSeq" id="WP_176440379.1">
    <property type="nucleotide sequence ID" value="NZ_FXXQ01000026.1"/>
</dbReference>
<evidence type="ECO:0000259" key="1">
    <source>
        <dbReference type="Pfam" id="PF00583"/>
    </source>
</evidence>
<dbReference type="EMBL" id="FXXQ01000026">
    <property type="protein sequence ID" value="SMX25745.1"/>
    <property type="molecule type" value="Genomic_DNA"/>
</dbReference>
<evidence type="ECO:0000313" key="2">
    <source>
        <dbReference type="EMBL" id="SMX25745.1"/>
    </source>
</evidence>
<dbReference type="InterPro" id="IPR000182">
    <property type="entry name" value="GNAT_dom"/>
</dbReference>